<proteinExistence type="predicted"/>
<reference evidence="4 5" key="1">
    <citation type="journal article" date="2020" name="Nat. Food">
        <title>A phased Vanilla planifolia genome enables genetic improvement of flavour and production.</title>
        <authorList>
            <person name="Hasing T."/>
            <person name="Tang H."/>
            <person name="Brym M."/>
            <person name="Khazi F."/>
            <person name="Huang T."/>
            <person name="Chambers A.H."/>
        </authorList>
    </citation>
    <scope>NUCLEOTIDE SEQUENCE [LARGE SCALE GENOMIC DNA]</scope>
    <source>
        <tissue evidence="2">Leaf</tissue>
    </source>
</reference>
<dbReference type="OrthoDB" id="671172at2759"/>
<organism evidence="2 4">
    <name type="scientific">Vanilla planifolia</name>
    <name type="common">Vanilla</name>
    <dbReference type="NCBI Taxonomy" id="51239"/>
    <lineage>
        <taxon>Eukaryota</taxon>
        <taxon>Viridiplantae</taxon>
        <taxon>Streptophyta</taxon>
        <taxon>Embryophyta</taxon>
        <taxon>Tracheophyta</taxon>
        <taxon>Spermatophyta</taxon>
        <taxon>Magnoliopsida</taxon>
        <taxon>Liliopsida</taxon>
        <taxon>Asparagales</taxon>
        <taxon>Orchidaceae</taxon>
        <taxon>Vanilloideae</taxon>
        <taxon>Vanilleae</taxon>
        <taxon>Vanilla</taxon>
    </lineage>
</organism>
<keyword evidence="1" id="KW-0472">Membrane</keyword>
<accession>A0A835R8Q3</accession>
<comment type="caution">
    <text evidence="2">The sequence shown here is derived from an EMBL/GenBank/DDBJ whole genome shotgun (WGS) entry which is preliminary data.</text>
</comment>
<dbReference type="EMBL" id="JADCNM010000004">
    <property type="protein sequence ID" value="KAG0487554.1"/>
    <property type="molecule type" value="Genomic_DNA"/>
</dbReference>
<evidence type="ECO:0000313" key="3">
    <source>
        <dbReference type="EMBL" id="KAG0487554.1"/>
    </source>
</evidence>
<protein>
    <recommendedName>
        <fullName evidence="6">F-box protein</fullName>
    </recommendedName>
</protein>
<gene>
    <name evidence="3" type="ORF">HPP92_009649</name>
    <name evidence="2" type="ORF">HPP92_009882</name>
</gene>
<evidence type="ECO:0008006" key="6">
    <source>
        <dbReference type="Google" id="ProtNLM"/>
    </source>
</evidence>
<dbReference type="Gene3D" id="1.20.1280.50">
    <property type="match status" value="1"/>
</dbReference>
<evidence type="ECO:0000313" key="5">
    <source>
        <dbReference type="Proteomes" id="UP000639772"/>
    </source>
</evidence>
<dbReference type="InterPro" id="IPR045283">
    <property type="entry name" value="AT3G44326-like"/>
</dbReference>
<dbReference type="PANTHER" id="PTHR33736:SF13">
    <property type="entry name" value="OS11G0155100 PROTEIN"/>
    <property type="match status" value="1"/>
</dbReference>
<name>A0A835R8Q3_VANPL</name>
<dbReference type="SUPFAM" id="SSF81383">
    <property type="entry name" value="F-box domain"/>
    <property type="match status" value="1"/>
</dbReference>
<sequence>MLENTTTIEDLHPEVLTRAIRLLDGPSLAAAACASTHLRSLASQSDLWIHLCLSIWPSFRHARILPLVTASPRDFFAAAFPLPSDIEPFATAEEDLPKSLVSAVDIHHRGIPIFSQVMETETSTPWFHSTPFRIDCRDGKVQKLSESAAAVSPEELTMSWILIDPAKGQAVSVCSRKAVSIERHWYTGEKVARFAIVAEGGPEERGWVLDALVTCGEAADEAREVLLTVNDLDGTCLSGRDGLRLVKAAMESRRKWRSGEEEEMKHRYSKYLRTKKRRKESRERREGMIDLCCTVVGVGIFVAFVFLLFFL</sequence>
<keyword evidence="1" id="KW-0812">Transmembrane</keyword>
<dbReference type="Proteomes" id="UP000639772">
    <property type="component" value="Unassembled WGS sequence"/>
</dbReference>
<dbReference type="AlphaFoldDB" id="A0A835R8Q3"/>
<dbReference type="EMBL" id="JADCNL010000004">
    <property type="protein sequence ID" value="KAG0485803.1"/>
    <property type="molecule type" value="Genomic_DNA"/>
</dbReference>
<evidence type="ECO:0000313" key="4">
    <source>
        <dbReference type="Proteomes" id="UP000636800"/>
    </source>
</evidence>
<evidence type="ECO:0000313" key="2">
    <source>
        <dbReference type="EMBL" id="KAG0485803.1"/>
    </source>
</evidence>
<feature type="transmembrane region" description="Helical" evidence="1">
    <location>
        <begin position="287"/>
        <end position="310"/>
    </location>
</feature>
<keyword evidence="1" id="KW-1133">Transmembrane helix</keyword>
<dbReference type="Proteomes" id="UP000636800">
    <property type="component" value="Unassembled WGS sequence"/>
</dbReference>
<dbReference type="InterPro" id="IPR036047">
    <property type="entry name" value="F-box-like_dom_sf"/>
</dbReference>
<evidence type="ECO:0000256" key="1">
    <source>
        <dbReference type="SAM" id="Phobius"/>
    </source>
</evidence>
<dbReference type="PANTHER" id="PTHR33736">
    <property type="entry name" value="F-BOX PROTEIN-RELATED"/>
    <property type="match status" value="1"/>
</dbReference>
<keyword evidence="4" id="KW-1185">Reference proteome</keyword>